<gene>
    <name evidence="1" type="ORF">M3Q_pABCC19</name>
</gene>
<dbReference type="EMBL" id="KF889012">
    <property type="protein sequence ID" value="AII26422.1"/>
    <property type="molecule type" value="Genomic_DNA"/>
</dbReference>
<reference evidence="1" key="2">
    <citation type="journal article" date="2014" name="Genomics">
        <title>Prevalence and mapping of a plasmid encoding a type IV secretion system in Acinetobacter baumannii.</title>
        <authorList>
            <person name="Liu C.C."/>
            <person name="Kuo H.Y."/>
            <person name="Tang C.Y."/>
            <person name="Chang K.C."/>
            <person name="Liou M.L."/>
        </authorList>
    </citation>
    <scope>NUCLEOTIDE SEQUENCE</scope>
    <source>
        <strain evidence="1">TYTH-1</strain>
        <plasmid evidence="1">pAB_CC</plasmid>
    </source>
</reference>
<reference evidence="1" key="1">
    <citation type="submission" date="2013-11" db="EMBL/GenBank/DDBJ databases">
        <authorList>
            <person name="Liu C.-C."/>
            <person name="Tang C.Y."/>
            <person name="Kuo H.-Y."/>
            <person name="Chang K.-C."/>
            <person name="Liou M.-L."/>
        </authorList>
    </citation>
    <scope>NUCLEOTIDE SEQUENCE</scope>
    <source>
        <strain evidence="1">TYTH-1</strain>
        <plasmid evidence="1">pAB_CC</plasmid>
    </source>
</reference>
<dbReference type="RefSeq" id="WP_000921900.1">
    <property type="nucleotide sequence ID" value="NZ_KF889012.1"/>
</dbReference>
<sequence length="194" mass="22480">MLKVNIMKKATLITNNLGHLVCSDSLIFKSKLTGKTIYLSPSHLSARIFEKNSKKLKWEYFNCWSDGLNLVKEIFNKELIEKEKTTAFKEKLIPGSILVSSWGSEQTNVSFYQVISSTAKTVTLREIEKYRFEEDMRGWVTPKPNEFIGPAFRKKIESEYVQIGNREIARLLKFTVIDETGTKVYERQKFTSYA</sequence>
<geneLocation type="plasmid" evidence="1">
    <name>pAB_CC</name>
</geneLocation>
<evidence type="ECO:0000313" key="1">
    <source>
        <dbReference type="EMBL" id="AII26422.1"/>
    </source>
</evidence>
<dbReference type="AlphaFoldDB" id="A0A076G3F9"/>
<keyword evidence="1" id="KW-0614">Plasmid</keyword>
<protein>
    <submittedName>
        <fullName evidence="1">Uncharacterized protein</fullName>
    </submittedName>
</protein>
<proteinExistence type="predicted"/>
<name>A0A076G3F9_ACIBA</name>
<organism evidence="1">
    <name type="scientific">Acinetobacter baumannii TYTH-1</name>
    <dbReference type="NCBI Taxonomy" id="1100841"/>
    <lineage>
        <taxon>Bacteria</taxon>
        <taxon>Pseudomonadati</taxon>
        <taxon>Pseudomonadota</taxon>
        <taxon>Gammaproteobacteria</taxon>
        <taxon>Moraxellales</taxon>
        <taxon>Moraxellaceae</taxon>
        <taxon>Acinetobacter</taxon>
        <taxon>Acinetobacter calcoaceticus/baumannii complex</taxon>
    </lineage>
</organism>
<accession>A0A076G3F9</accession>